<dbReference type="HAMAP" id="MF_02078">
    <property type="entry name" value="MurJ_MviN"/>
    <property type="match status" value="1"/>
</dbReference>
<keyword evidence="3 8" id="KW-0812">Transmembrane</keyword>
<evidence type="ECO:0000256" key="8">
    <source>
        <dbReference type="HAMAP-Rule" id="MF_02078"/>
    </source>
</evidence>
<dbReference type="GO" id="GO:0009252">
    <property type="term" value="P:peptidoglycan biosynthetic process"/>
    <property type="evidence" value="ECO:0007669"/>
    <property type="project" value="UniProtKB-UniRule"/>
</dbReference>
<feature type="transmembrane region" description="Helical" evidence="8">
    <location>
        <begin position="422"/>
        <end position="443"/>
    </location>
</feature>
<keyword evidence="7 8" id="KW-0472">Membrane</keyword>
<evidence type="ECO:0000256" key="1">
    <source>
        <dbReference type="ARBA" id="ARBA00004651"/>
    </source>
</evidence>
<dbReference type="InterPro" id="IPR051050">
    <property type="entry name" value="Lipid_II_flippase_MurJ/MviN"/>
</dbReference>
<dbReference type="PANTHER" id="PTHR47019:SF1">
    <property type="entry name" value="LIPID II FLIPPASE MURJ"/>
    <property type="match status" value="1"/>
</dbReference>
<keyword evidence="4 8" id="KW-0133">Cell shape</keyword>
<feature type="transmembrane region" description="Helical" evidence="8">
    <location>
        <begin position="148"/>
        <end position="169"/>
    </location>
</feature>
<dbReference type="NCBIfam" id="TIGR01695">
    <property type="entry name" value="murJ_mviN"/>
    <property type="match status" value="1"/>
</dbReference>
<evidence type="ECO:0000256" key="5">
    <source>
        <dbReference type="ARBA" id="ARBA00022984"/>
    </source>
</evidence>
<evidence type="ECO:0000256" key="6">
    <source>
        <dbReference type="ARBA" id="ARBA00022989"/>
    </source>
</evidence>
<evidence type="ECO:0000313" key="10">
    <source>
        <dbReference type="EMBL" id="HEB13932.1"/>
    </source>
</evidence>
<evidence type="ECO:0000256" key="2">
    <source>
        <dbReference type="ARBA" id="ARBA00022475"/>
    </source>
</evidence>
<comment type="pathway">
    <text evidence="8">Cell wall biogenesis; peptidoglycan biosynthesis.</text>
</comment>
<evidence type="ECO:0000256" key="9">
    <source>
        <dbReference type="PIRNR" id="PIRNR002869"/>
    </source>
</evidence>
<feature type="transmembrane region" description="Helical" evidence="8">
    <location>
        <begin position="70"/>
        <end position="91"/>
    </location>
</feature>
<gene>
    <name evidence="8 10" type="primary">murJ</name>
    <name evidence="10" type="ORF">ENI09_00770</name>
</gene>
<protein>
    <recommendedName>
        <fullName evidence="8">Probable lipid II flippase MurJ</fullName>
    </recommendedName>
</protein>
<comment type="similarity">
    <text evidence="8 9">Belongs to the MurJ/MviN family.</text>
</comment>
<feature type="transmembrane region" description="Helical" evidence="8">
    <location>
        <begin position="21"/>
        <end position="44"/>
    </location>
</feature>
<feature type="transmembrane region" description="Helical" evidence="8">
    <location>
        <begin position="510"/>
        <end position="532"/>
    </location>
</feature>
<dbReference type="GO" id="GO:0015648">
    <property type="term" value="F:lipid-linked peptidoglycan transporter activity"/>
    <property type="evidence" value="ECO:0007669"/>
    <property type="project" value="UniProtKB-UniRule"/>
</dbReference>
<proteinExistence type="inferred from homology"/>
<keyword evidence="8 9" id="KW-0813">Transport</keyword>
<organism evidence="10">
    <name type="scientific">candidate division WWE3 bacterium</name>
    <dbReference type="NCBI Taxonomy" id="2053526"/>
    <lineage>
        <taxon>Bacteria</taxon>
        <taxon>Katanobacteria</taxon>
    </lineage>
</organism>
<dbReference type="AlphaFoldDB" id="A0A7C1SPC1"/>
<dbReference type="Proteomes" id="UP000885744">
    <property type="component" value="Unassembled WGS sequence"/>
</dbReference>
<feature type="transmembrane region" description="Helical" evidence="8">
    <location>
        <begin position="394"/>
        <end position="416"/>
    </location>
</feature>
<feature type="transmembrane region" description="Helical" evidence="8">
    <location>
        <begin position="455"/>
        <end position="477"/>
    </location>
</feature>
<keyword evidence="6 8" id="KW-1133">Transmembrane helix</keyword>
<reference evidence="10" key="1">
    <citation type="journal article" date="2020" name="mSystems">
        <title>Genome- and Community-Level Interaction Insights into Carbon Utilization and Element Cycling Functions of Hydrothermarchaeota in Hydrothermal Sediment.</title>
        <authorList>
            <person name="Zhou Z."/>
            <person name="Liu Y."/>
            <person name="Xu W."/>
            <person name="Pan J."/>
            <person name="Luo Z.H."/>
            <person name="Li M."/>
        </authorList>
    </citation>
    <scope>NUCLEOTIDE SEQUENCE [LARGE SCALE GENOMIC DNA]</scope>
    <source>
        <strain evidence="10">HyVt-365</strain>
    </source>
</reference>
<feature type="transmembrane region" description="Helical" evidence="8">
    <location>
        <begin position="362"/>
        <end position="382"/>
    </location>
</feature>
<name>A0A7C1SPC1_UNCKA</name>
<dbReference type="GO" id="GO:0034204">
    <property type="term" value="P:lipid translocation"/>
    <property type="evidence" value="ECO:0007669"/>
    <property type="project" value="TreeGrafter"/>
</dbReference>
<feature type="transmembrane region" description="Helical" evidence="8">
    <location>
        <begin position="103"/>
        <end position="128"/>
    </location>
</feature>
<comment type="subcellular location">
    <subcellularLocation>
        <location evidence="1 8">Cell membrane</location>
        <topology evidence="1 8">Multi-pass membrane protein</topology>
    </subcellularLocation>
</comment>
<evidence type="ECO:0000256" key="3">
    <source>
        <dbReference type="ARBA" id="ARBA00022692"/>
    </source>
</evidence>
<accession>A0A7C1SPC1</accession>
<feature type="transmembrane region" description="Helical" evidence="8">
    <location>
        <begin position="176"/>
        <end position="200"/>
    </location>
</feature>
<dbReference type="GO" id="GO:0071555">
    <property type="term" value="P:cell wall organization"/>
    <property type="evidence" value="ECO:0007669"/>
    <property type="project" value="UniProtKB-UniRule"/>
</dbReference>
<dbReference type="InterPro" id="IPR004268">
    <property type="entry name" value="MurJ"/>
</dbReference>
<dbReference type="PANTHER" id="PTHR47019">
    <property type="entry name" value="LIPID II FLIPPASE MURJ"/>
    <property type="match status" value="1"/>
</dbReference>
<keyword evidence="5 8" id="KW-0573">Peptidoglycan synthesis</keyword>
<dbReference type="UniPathway" id="UPA00219"/>
<keyword evidence="2 8" id="KW-1003">Cell membrane</keyword>
<dbReference type="GO" id="GO:0005886">
    <property type="term" value="C:plasma membrane"/>
    <property type="evidence" value="ECO:0007669"/>
    <property type="project" value="UniProtKB-SubCell"/>
</dbReference>
<dbReference type="CDD" id="cd13123">
    <property type="entry name" value="MATE_MurJ_like"/>
    <property type="match status" value="1"/>
</dbReference>
<dbReference type="EMBL" id="DRHH01000032">
    <property type="protein sequence ID" value="HEB13932.1"/>
    <property type="molecule type" value="Genomic_DNA"/>
</dbReference>
<comment type="function">
    <text evidence="8 9">Involved in peptidoglycan biosynthesis. Transports lipid-linked peptidoglycan precursors from the inner to the outer leaflet of the cytoplasmic membrane.</text>
</comment>
<dbReference type="GO" id="GO:0008360">
    <property type="term" value="P:regulation of cell shape"/>
    <property type="evidence" value="ECO:0007669"/>
    <property type="project" value="UniProtKB-UniRule"/>
</dbReference>
<comment type="caution">
    <text evidence="10">The sequence shown here is derived from an EMBL/GenBank/DDBJ whole genome shotgun (WGS) entry which is preliminary data.</text>
</comment>
<evidence type="ECO:0000256" key="7">
    <source>
        <dbReference type="ARBA" id="ARBA00023136"/>
    </source>
</evidence>
<keyword evidence="8 9" id="KW-0961">Cell wall biogenesis/degradation</keyword>
<dbReference type="Pfam" id="PF03023">
    <property type="entry name" value="MurJ"/>
    <property type="match status" value="1"/>
</dbReference>
<evidence type="ECO:0000256" key="4">
    <source>
        <dbReference type="ARBA" id="ARBA00022960"/>
    </source>
</evidence>
<feature type="transmembrane region" description="Helical" evidence="8">
    <location>
        <begin position="206"/>
        <end position="229"/>
    </location>
</feature>
<dbReference type="PRINTS" id="PR01806">
    <property type="entry name" value="VIRFACTRMVIN"/>
</dbReference>
<feature type="transmembrane region" description="Helical" evidence="8">
    <location>
        <begin position="327"/>
        <end position="350"/>
    </location>
</feature>
<dbReference type="PIRSF" id="PIRSF002869">
    <property type="entry name" value="MviN"/>
    <property type="match status" value="1"/>
</dbReference>
<sequence length="568" mass="63207">MLAFYRMVIFRKLREFLYARQVDVLSAAMILAGASLASRVLGLIRDRVLAHYFTGEQISIYFAAFRFPDALFEILVLGALSAAFIPTFISYISKKKEEEAWRVASIVMNISFVFFVSLAVLVFVFALPFSRLIAPGFSPSEIELMVRLTRILLFTQGFFVLSFFLTGALKSYQRFLIPAIAPILYNLGIIGGTIAFVPTLGIFSPAWGAVIGAFMHFTAQLPLAFRLGFRPVFSLDYRHPGVRKIIRLAAPRVLELGFLQLLKVSELFFASIVSTASYAYLTFAQHLEMLPVALFGLSLADAVLPALSYKRASGKFDGVFLSVFRQIIFFTVPVAVAFIVLRIPLVRLAFGASKFTWQSTVLTGYTLSMFALGIVGQALTLLFVRTFYALQNTLIPVAVGIADVFLNIGLVAYFILVLELPVWGIALAFAISALAQAFVLWLLLIKKAHFSAVDFVRPALKVFAASLASGGVMYFMLKILDRSAWDKNLSFLGKLALPERFELFILDTRYTANLVFLTVLVGAAGILVYLGICRLLRVEEIKIIGQIWKRVLSFPKVKVPARTVEDER</sequence>